<sequence>MDMRSLMAQFPLVRESVLRFSSHLSEMQTPTSLLPQTEQYMHGDISRLLAVGSSGAAAAASTSTSSARPHFRLRELPPGSLAELGQGLAGGPGGPAGAAGGGLMLPGAGSSSLAAAGSLGLDSKGSLGACEGLTLEFRADGPS</sequence>
<evidence type="ECO:0000313" key="3">
    <source>
        <dbReference type="Proteomes" id="UP000747399"/>
    </source>
</evidence>
<dbReference type="EMBL" id="BNCO01000089">
    <property type="protein sequence ID" value="GIL66719.1"/>
    <property type="molecule type" value="Genomic_DNA"/>
</dbReference>
<name>A0A8J4BR05_9CHLO</name>
<proteinExistence type="predicted"/>
<gene>
    <name evidence="2" type="ORF">Vafri_20205</name>
</gene>
<dbReference type="Proteomes" id="UP000747399">
    <property type="component" value="Unassembled WGS sequence"/>
</dbReference>
<evidence type="ECO:0000256" key="1">
    <source>
        <dbReference type="SAM" id="MobiDB-lite"/>
    </source>
</evidence>
<feature type="region of interest" description="Disordered" evidence="1">
    <location>
        <begin position="77"/>
        <end position="103"/>
    </location>
</feature>
<reference evidence="2" key="1">
    <citation type="journal article" date="2021" name="Proc. Natl. Acad. Sci. U.S.A.">
        <title>Three genomes in the algal genus Volvox reveal the fate of a haploid sex-determining region after a transition to homothallism.</title>
        <authorList>
            <person name="Yamamoto K."/>
            <person name="Hamaji T."/>
            <person name="Kawai-Toyooka H."/>
            <person name="Matsuzaki R."/>
            <person name="Takahashi F."/>
            <person name="Nishimura Y."/>
            <person name="Kawachi M."/>
            <person name="Noguchi H."/>
            <person name="Minakuchi Y."/>
            <person name="Umen J.G."/>
            <person name="Toyoda A."/>
            <person name="Nozaki H."/>
        </authorList>
    </citation>
    <scope>NUCLEOTIDE SEQUENCE</scope>
    <source>
        <strain evidence="2">NIES-3780</strain>
    </source>
</reference>
<accession>A0A8J4BR05</accession>
<evidence type="ECO:0000313" key="2">
    <source>
        <dbReference type="EMBL" id="GIL66719.1"/>
    </source>
</evidence>
<organism evidence="2 3">
    <name type="scientific">Volvox africanus</name>
    <dbReference type="NCBI Taxonomy" id="51714"/>
    <lineage>
        <taxon>Eukaryota</taxon>
        <taxon>Viridiplantae</taxon>
        <taxon>Chlorophyta</taxon>
        <taxon>core chlorophytes</taxon>
        <taxon>Chlorophyceae</taxon>
        <taxon>CS clade</taxon>
        <taxon>Chlamydomonadales</taxon>
        <taxon>Volvocaceae</taxon>
        <taxon>Volvox</taxon>
    </lineage>
</organism>
<keyword evidence="3" id="KW-1185">Reference proteome</keyword>
<protein>
    <submittedName>
        <fullName evidence="2">Uncharacterized protein</fullName>
    </submittedName>
</protein>
<comment type="caution">
    <text evidence="2">The sequence shown here is derived from an EMBL/GenBank/DDBJ whole genome shotgun (WGS) entry which is preliminary data.</text>
</comment>
<feature type="compositionally biased region" description="Gly residues" evidence="1">
    <location>
        <begin position="87"/>
        <end position="103"/>
    </location>
</feature>
<dbReference type="AlphaFoldDB" id="A0A8J4BR05"/>